<reference evidence="1 2" key="1">
    <citation type="journal article" date="2013" name="Genome Biol.">
        <title>Genomic analysis reveals key aspects of prokaryotic symbiosis in the phototrophic consortium "Chlorochromatium aggregatum".</title>
        <authorList>
            <person name="Liu Z."/>
            <person name="Muller J."/>
            <person name="Li T."/>
            <person name="Alvey R.M."/>
            <person name="Vogl K."/>
            <person name="Frigaard N.U."/>
            <person name="Rockwell N.C."/>
            <person name="Boyd E.S."/>
            <person name="Tomsho L.P."/>
            <person name="Schuster S.C."/>
            <person name="Henke P."/>
            <person name="Rohde M."/>
            <person name="Overmann J."/>
            <person name="Bryant D.A."/>
        </authorList>
    </citation>
    <scope>NUCLEOTIDE SEQUENCE [LARGE SCALE GENOMIC DNA]</scope>
    <source>
        <strain evidence="1">CR</strain>
    </source>
</reference>
<evidence type="ECO:0000313" key="2">
    <source>
        <dbReference type="Proteomes" id="UP000017184"/>
    </source>
</evidence>
<proteinExistence type="predicted"/>
<accession>U5NA85</accession>
<protein>
    <submittedName>
        <fullName evidence="1">Uncharacterized protein</fullName>
    </submittedName>
</protein>
<keyword evidence="2" id="KW-1185">Reference proteome</keyword>
<dbReference type="KEGG" id="cbx:Cenrod_1000"/>
<dbReference type="AlphaFoldDB" id="U5NA85"/>
<gene>
    <name evidence="1" type="ORF">Cenrod_1000</name>
</gene>
<organism evidence="1 2">
    <name type="scientific">Candidatus Symbiobacter mobilis CR</name>
    <dbReference type="NCBI Taxonomy" id="946483"/>
    <lineage>
        <taxon>Bacteria</taxon>
        <taxon>Pseudomonadati</taxon>
        <taxon>Pseudomonadota</taxon>
        <taxon>Betaproteobacteria</taxon>
        <taxon>Burkholderiales</taxon>
        <taxon>Comamonadaceae</taxon>
    </lineage>
</organism>
<sequence length="91" mass="10260">MLITLITLITRTTQIIYRLFRCVGATCPVVLAALVHQVVSHEQWRWFSGRFLLAIFFRQCGSGCRLASLARVSDFFPCLLRSYAVLGVALP</sequence>
<dbReference type="HOGENOM" id="CLU_2421535_0_0_4"/>
<dbReference type="EMBL" id="CP004885">
    <property type="protein sequence ID" value="AGX87099.1"/>
    <property type="molecule type" value="Genomic_DNA"/>
</dbReference>
<dbReference type="Proteomes" id="UP000017184">
    <property type="component" value="Chromosome"/>
</dbReference>
<evidence type="ECO:0000313" key="1">
    <source>
        <dbReference type="EMBL" id="AGX87099.1"/>
    </source>
</evidence>
<dbReference type="STRING" id="946483.Cenrod_1000"/>
<name>U5NA85_9BURK</name>